<evidence type="ECO:0000256" key="6">
    <source>
        <dbReference type="ARBA" id="ARBA00022729"/>
    </source>
</evidence>
<evidence type="ECO:0000256" key="13">
    <source>
        <dbReference type="ARBA" id="ARBA00023157"/>
    </source>
</evidence>
<keyword evidence="3" id="KW-0597">Phosphoprotein</keyword>
<dbReference type="GO" id="GO:0043066">
    <property type="term" value="P:negative regulation of apoptotic process"/>
    <property type="evidence" value="ECO:0007669"/>
    <property type="project" value="TreeGrafter"/>
</dbReference>
<evidence type="ECO:0000256" key="16">
    <source>
        <dbReference type="ARBA" id="ARBA00051243"/>
    </source>
</evidence>
<dbReference type="GO" id="GO:0004714">
    <property type="term" value="F:transmembrane receptor protein tyrosine kinase activity"/>
    <property type="evidence" value="ECO:0007669"/>
    <property type="project" value="UniProtKB-EC"/>
</dbReference>
<evidence type="ECO:0000256" key="3">
    <source>
        <dbReference type="ARBA" id="ARBA00022553"/>
    </source>
</evidence>
<evidence type="ECO:0000256" key="12">
    <source>
        <dbReference type="ARBA" id="ARBA00023137"/>
    </source>
</evidence>
<evidence type="ECO:0000313" key="23">
    <source>
        <dbReference type="Ensembl" id="ENSMMOP00000011902.1"/>
    </source>
</evidence>
<keyword evidence="24" id="KW-1185">Reference proteome</keyword>
<dbReference type="Gene3D" id="1.10.510.10">
    <property type="entry name" value="Transferase(Phosphotransferase) domain 1"/>
    <property type="match status" value="1"/>
</dbReference>
<sequence>MNEISIRNQTLKVQGSLFHFCLTGRIHRNDDMVCPGTQNGLSSTGSQENQYNLTKDQYDGCEIIMGNLEITQLESNWDLSFLKTIREVTGYVLIAMNYFQEIPLGQLRVIRGNSLYERRFALAVFFNYPKDGSSGLRQLGLANLTEILNGGVQIINNKYLRYGPWVYWQDIISDNNAPIEIKLNGERVVLLCVPVTKTVCAPQCNGRCFGTSPSDCCHIECAAGCKGPLDIDCFACRHFNDSGACVPQCPQTLIYNKQTFQMETNPNAKYQYGSICVSQCPIHFVVDGSSCVSVCPPDKMEVKREGQKQCELCSGLCPKVCKGTGAEHRQTVDSSNIDSFINCTTIQGSLHFLVTGILGDDFKNVPPLDAKKLEVFRTVREITGILNIQSWPKELNDLSVFSSLTTIQGRSLYNQMRFSLTVMHIPTLTSLGLLSLREISDGSVYISRNANLCYHHTVDWTQLFRGRRVRVNNLNNNRPLAQCVADGHVCDPLCSDSGCWGPGPDQCLSCRNYSRYGTCVSSCNFYTGVPQEFAGLNGECVACHPECKPQNGKASCTGPGADKCVACSNLRDGPYCMSSCPTGVNDGQRGMIFKYANRDGHCEPCHHNCTQGCSGPGLNDCLEAARLITGIALGIPAGLIFCLVLIFLGILFEPLGPGEKGTKVHARILRPSELKKIKPLGSGVFGTVNKGFWTPEGETVKIPVAIKTIQDSSGRQTFTEITDHMLSMGSLDHPYIVRLLGICPGASLQLVTQLSSQGSLLEHIRHHKSSLDPQRLLNWCVQIAKGMYYLEEHSMVHRNLAISDYGVADLLYPDDKKYVYSETKTPIKWMALESILFRRYTHQSDVWSYGVTVWEMMSFGAEPYASIQPQEVPSLLEKGERLSQPQICTIDVYMVMVKCWMIDENIRPTFKELASDFTRMARDPPRYLVIRVRHRFLTVNPKAVNFDLKLCIPMLICRWKEENWPLERSLLPPVRVFNFLSQLWLQRSRLSSVWTLPERSQLRGSSREAELGDAGLQSGSIQRGRFGSERGNPRKSISQHRKLSTTSSPSSYKVWTAEEEEEVYHYGYVLARSPVTPERGNSSAQRWEHGNLSSVVMPRPDVLKAGGEKVEEYEEMTRLEGVPNGWEHAEYQNLSVTGRVAPADTDNGRCAGIGGYIKVCVGTGEPGSNTSFDNPDYWHSRLFLKPDAVRTS</sequence>
<dbReference type="PROSITE" id="PS00107">
    <property type="entry name" value="PROTEIN_KINASE_ATP"/>
    <property type="match status" value="1"/>
</dbReference>
<feature type="region of interest" description="Disordered" evidence="20">
    <location>
        <begin position="1005"/>
        <end position="1052"/>
    </location>
</feature>
<dbReference type="InterPro" id="IPR016245">
    <property type="entry name" value="Tyr_kinase_EGF/ERB/XmrK_rcpt"/>
</dbReference>
<dbReference type="PANTHER" id="PTHR24416:SF88">
    <property type="entry name" value="RECEPTOR TYROSINE-PROTEIN KINASE ERBB-3"/>
    <property type="match status" value="1"/>
</dbReference>
<evidence type="ECO:0000256" key="18">
    <source>
        <dbReference type="PIRSR" id="PIRSR000619-2"/>
    </source>
</evidence>
<evidence type="ECO:0000259" key="22">
    <source>
        <dbReference type="PROSITE" id="PS50011"/>
    </source>
</evidence>
<dbReference type="SUPFAM" id="SSF52058">
    <property type="entry name" value="L domain-like"/>
    <property type="match status" value="2"/>
</dbReference>
<feature type="binding site" evidence="18 19">
    <location>
        <position position="707"/>
    </location>
    <ligand>
        <name>ATP</name>
        <dbReference type="ChEBI" id="CHEBI:30616"/>
    </ligand>
</feature>
<keyword evidence="13" id="KW-1015">Disulfide bond</keyword>
<evidence type="ECO:0000256" key="2">
    <source>
        <dbReference type="ARBA" id="ARBA00011902"/>
    </source>
</evidence>
<dbReference type="Gene3D" id="3.30.200.20">
    <property type="entry name" value="Phosphorylase Kinase, domain 1"/>
    <property type="match status" value="1"/>
</dbReference>
<evidence type="ECO:0000256" key="9">
    <source>
        <dbReference type="ARBA" id="ARBA00022840"/>
    </source>
</evidence>
<dbReference type="FunFam" id="2.10.220.10:FF:000002">
    <property type="entry name" value="Receptor protein-tyrosine kinase"/>
    <property type="match status" value="1"/>
</dbReference>
<dbReference type="Gene3D" id="3.80.20.20">
    <property type="entry name" value="Receptor L-domain"/>
    <property type="match status" value="2"/>
</dbReference>
<comment type="similarity">
    <text evidence="17">Belongs to the protein kinase superfamily. Tyr protein kinase family. EGF receptor subfamily.</text>
</comment>
<comment type="catalytic activity">
    <reaction evidence="16">
        <text>L-tyrosyl-[protein] + ATP = O-phospho-L-tyrosyl-[protein] + ADP + H(+)</text>
        <dbReference type="Rhea" id="RHEA:10596"/>
        <dbReference type="Rhea" id="RHEA-COMP:10136"/>
        <dbReference type="Rhea" id="RHEA-COMP:20101"/>
        <dbReference type="ChEBI" id="CHEBI:15378"/>
        <dbReference type="ChEBI" id="CHEBI:30616"/>
        <dbReference type="ChEBI" id="CHEBI:46858"/>
        <dbReference type="ChEBI" id="CHEBI:61978"/>
        <dbReference type="ChEBI" id="CHEBI:456216"/>
        <dbReference type="EC" id="2.7.10.1"/>
    </reaction>
</comment>
<dbReference type="GO" id="GO:0038131">
    <property type="term" value="F:neuregulin receptor activity"/>
    <property type="evidence" value="ECO:0007669"/>
    <property type="project" value="TreeGrafter"/>
</dbReference>
<dbReference type="GO" id="GO:0009966">
    <property type="term" value="P:regulation of signal transduction"/>
    <property type="evidence" value="ECO:0007669"/>
    <property type="project" value="UniProtKB-ARBA"/>
</dbReference>
<dbReference type="FunFam" id="3.30.200.20:FF:000276">
    <property type="entry name" value="Receptor tyrosine-protein kinase erbB-3"/>
    <property type="match status" value="1"/>
</dbReference>
<dbReference type="FunFam" id="3.80.20.20:FF:000004">
    <property type="entry name" value="Receptor protein-tyrosine kinase"/>
    <property type="match status" value="1"/>
</dbReference>
<dbReference type="InterPro" id="IPR009030">
    <property type="entry name" value="Growth_fac_rcpt_cys_sf"/>
</dbReference>
<dbReference type="GO" id="GO:0007169">
    <property type="term" value="P:cell surface receptor protein tyrosine kinase signaling pathway"/>
    <property type="evidence" value="ECO:0007669"/>
    <property type="project" value="UniProtKB-UniRule"/>
</dbReference>
<dbReference type="Pfam" id="PF07714">
    <property type="entry name" value="PK_Tyr_Ser-Thr"/>
    <property type="match status" value="1"/>
</dbReference>
<dbReference type="InterPro" id="IPR000494">
    <property type="entry name" value="Rcpt_L-dom"/>
</dbReference>
<evidence type="ECO:0000256" key="17">
    <source>
        <dbReference type="PIRNR" id="PIRNR000619"/>
    </source>
</evidence>
<dbReference type="OMA" id="THEEVCP"/>
<dbReference type="PRINTS" id="PR00109">
    <property type="entry name" value="TYRKINASE"/>
</dbReference>
<dbReference type="InterPro" id="IPR006211">
    <property type="entry name" value="Furin-like_Cys-rich_dom"/>
</dbReference>
<dbReference type="Ensembl" id="ENSMMOT00000012103.1">
    <property type="protein sequence ID" value="ENSMMOP00000011902.1"/>
    <property type="gene ID" value="ENSMMOG00000009151.1"/>
</dbReference>
<dbReference type="SUPFAM" id="SSF56112">
    <property type="entry name" value="Protein kinase-like (PK-like)"/>
    <property type="match status" value="1"/>
</dbReference>
<dbReference type="FunFam" id="1.10.510.10:FF:000027">
    <property type="entry name" value="Receptor protein-tyrosine kinase"/>
    <property type="match status" value="1"/>
</dbReference>
<name>A0A3Q3WI39_MOLML</name>
<dbReference type="Proteomes" id="UP000261620">
    <property type="component" value="Unplaced"/>
</dbReference>
<dbReference type="InterPro" id="IPR006212">
    <property type="entry name" value="Furin_repeat"/>
</dbReference>
<evidence type="ECO:0000256" key="5">
    <source>
        <dbReference type="ARBA" id="ARBA00022692"/>
    </source>
</evidence>
<evidence type="ECO:0000256" key="1">
    <source>
        <dbReference type="ARBA" id="ARBA00004479"/>
    </source>
</evidence>
<evidence type="ECO:0000256" key="19">
    <source>
        <dbReference type="PROSITE-ProRule" id="PRU10141"/>
    </source>
</evidence>
<dbReference type="EC" id="2.7.10.1" evidence="2 17"/>
<evidence type="ECO:0000313" key="24">
    <source>
        <dbReference type="Proteomes" id="UP000261620"/>
    </source>
</evidence>
<keyword evidence="9 17" id="KW-0067">ATP-binding</keyword>
<evidence type="ECO:0000256" key="11">
    <source>
        <dbReference type="ARBA" id="ARBA00023136"/>
    </source>
</evidence>
<dbReference type="AlphaFoldDB" id="A0A3Q3WI39"/>
<dbReference type="InterPro" id="IPR017441">
    <property type="entry name" value="Protein_kinase_ATP_BS"/>
</dbReference>
<keyword evidence="6" id="KW-0732">Signal</keyword>
<dbReference type="PIRSF" id="PIRSF000619">
    <property type="entry name" value="TyrPK_EGF-R"/>
    <property type="match status" value="1"/>
</dbReference>
<evidence type="ECO:0000256" key="7">
    <source>
        <dbReference type="ARBA" id="ARBA00022741"/>
    </source>
</evidence>
<feature type="domain" description="Protein kinase" evidence="22">
    <location>
        <begin position="674"/>
        <end position="937"/>
    </location>
</feature>
<dbReference type="PROSITE" id="PS50011">
    <property type="entry name" value="PROTEIN_KINASE_DOM"/>
    <property type="match status" value="1"/>
</dbReference>
<dbReference type="InterPro" id="IPR011009">
    <property type="entry name" value="Kinase-like_dom_sf"/>
</dbReference>
<dbReference type="GO" id="GO:0043235">
    <property type="term" value="C:receptor complex"/>
    <property type="evidence" value="ECO:0007669"/>
    <property type="project" value="TreeGrafter"/>
</dbReference>
<protein>
    <recommendedName>
        <fullName evidence="2 17">Receptor protein-tyrosine kinase</fullName>
        <ecNumber evidence="2 17">2.7.10.1</ecNumber>
    </recommendedName>
</protein>
<dbReference type="GO" id="GO:0005524">
    <property type="term" value="F:ATP binding"/>
    <property type="evidence" value="ECO:0007669"/>
    <property type="project" value="UniProtKB-UniRule"/>
</dbReference>
<dbReference type="Pfam" id="PF00757">
    <property type="entry name" value="Furin-like"/>
    <property type="match status" value="1"/>
</dbReference>
<dbReference type="InterPro" id="IPR050122">
    <property type="entry name" value="RTK"/>
</dbReference>
<dbReference type="FunFam" id="2.10.220.10:FF:000001">
    <property type="entry name" value="Receptor protein-tyrosine kinase"/>
    <property type="match status" value="1"/>
</dbReference>
<keyword evidence="12 17" id="KW-0829">Tyrosine-protein kinase</keyword>
<evidence type="ECO:0000256" key="15">
    <source>
        <dbReference type="ARBA" id="ARBA00023180"/>
    </source>
</evidence>
<dbReference type="STRING" id="94237.ENSMMOP00000011902"/>
<feature type="binding site" evidence="18">
    <location>
        <begin position="680"/>
        <end position="688"/>
    </location>
    <ligand>
        <name>ATP</name>
        <dbReference type="ChEBI" id="CHEBI:30616"/>
    </ligand>
</feature>
<dbReference type="GO" id="GO:0009925">
    <property type="term" value="C:basal plasma membrane"/>
    <property type="evidence" value="ECO:0007669"/>
    <property type="project" value="TreeGrafter"/>
</dbReference>
<keyword evidence="10 21" id="KW-1133">Transmembrane helix</keyword>
<dbReference type="Pfam" id="PF01030">
    <property type="entry name" value="Recep_L_domain"/>
    <property type="match status" value="2"/>
</dbReference>
<dbReference type="SUPFAM" id="SSF57184">
    <property type="entry name" value="Growth factor receptor domain"/>
    <property type="match status" value="2"/>
</dbReference>
<feature type="transmembrane region" description="Helical" evidence="21">
    <location>
        <begin position="627"/>
        <end position="652"/>
    </location>
</feature>
<dbReference type="GO" id="GO:0022008">
    <property type="term" value="P:neurogenesis"/>
    <property type="evidence" value="ECO:0007669"/>
    <property type="project" value="TreeGrafter"/>
</dbReference>
<dbReference type="GO" id="GO:0038132">
    <property type="term" value="F:neuregulin binding"/>
    <property type="evidence" value="ECO:0007669"/>
    <property type="project" value="TreeGrafter"/>
</dbReference>
<comment type="subcellular location">
    <subcellularLocation>
        <location evidence="1">Membrane</location>
        <topology evidence="1">Single-pass type I membrane protein</topology>
    </subcellularLocation>
</comment>
<evidence type="ECO:0000256" key="21">
    <source>
        <dbReference type="SAM" id="Phobius"/>
    </source>
</evidence>
<evidence type="ECO:0000256" key="8">
    <source>
        <dbReference type="ARBA" id="ARBA00022777"/>
    </source>
</evidence>
<evidence type="ECO:0000256" key="4">
    <source>
        <dbReference type="ARBA" id="ARBA00022679"/>
    </source>
</evidence>
<accession>A0A3Q3WI39</accession>
<keyword evidence="15" id="KW-0325">Glycoprotein</keyword>
<reference evidence="23" key="1">
    <citation type="submission" date="2025-08" db="UniProtKB">
        <authorList>
            <consortium name="Ensembl"/>
        </authorList>
    </citation>
    <scope>IDENTIFICATION</scope>
</reference>
<dbReference type="InterPro" id="IPR000719">
    <property type="entry name" value="Prot_kinase_dom"/>
</dbReference>
<dbReference type="SMART" id="SM00261">
    <property type="entry name" value="FU"/>
    <property type="match status" value="4"/>
</dbReference>
<dbReference type="InterPro" id="IPR001245">
    <property type="entry name" value="Ser-Thr/Tyr_kinase_cat_dom"/>
</dbReference>
<dbReference type="InterPro" id="IPR032778">
    <property type="entry name" value="GF_recep_IV"/>
</dbReference>
<keyword evidence="14 17" id="KW-0675">Receptor</keyword>
<organism evidence="23 24">
    <name type="scientific">Mola mola</name>
    <name type="common">Ocean sunfish</name>
    <name type="synonym">Tetraodon mola</name>
    <dbReference type="NCBI Taxonomy" id="94237"/>
    <lineage>
        <taxon>Eukaryota</taxon>
        <taxon>Metazoa</taxon>
        <taxon>Chordata</taxon>
        <taxon>Craniata</taxon>
        <taxon>Vertebrata</taxon>
        <taxon>Euteleostomi</taxon>
        <taxon>Actinopterygii</taxon>
        <taxon>Neopterygii</taxon>
        <taxon>Teleostei</taxon>
        <taxon>Neoteleostei</taxon>
        <taxon>Acanthomorphata</taxon>
        <taxon>Eupercaria</taxon>
        <taxon>Tetraodontiformes</taxon>
        <taxon>Molidae</taxon>
        <taxon>Mola</taxon>
    </lineage>
</organism>
<dbReference type="CDD" id="cd00064">
    <property type="entry name" value="FU"/>
    <property type="match status" value="3"/>
</dbReference>
<keyword evidence="7 17" id="KW-0547">Nucleotide-binding</keyword>
<keyword evidence="11 17" id="KW-0472">Membrane</keyword>
<keyword evidence="8 17" id="KW-0418">Kinase</keyword>
<dbReference type="PANTHER" id="PTHR24416">
    <property type="entry name" value="TYROSINE-PROTEIN KINASE RECEPTOR"/>
    <property type="match status" value="1"/>
</dbReference>
<reference evidence="23" key="2">
    <citation type="submission" date="2025-09" db="UniProtKB">
        <authorList>
            <consortium name="Ensembl"/>
        </authorList>
    </citation>
    <scope>IDENTIFICATION</scope>
</reference>
<evidence type="ECO:0000256" key="20">
    <source>
        <dbReference type="SAM" id="MobiDB-lite"/>
    </source>
</evidence>
<dbReference type="FunFam" id="3.80.20.20:FF:000013">
    <property type="entry name" value="Erb-b2 receptor tyrosine kinase 3a"/>
    <property type="match status" value="1"/>
</dbReference>
<dbReference type="Gene3D" id="2.10.220.10">
    <property type="entry name" value="Hormone Receptor, Insulin-like Growth Factor Receptor 1, Chain A, domain 2"/>
    <property type="match status" value="3"/>
</dbReference>
<dbReference type="InterPro" id="IPR036941">
    <property type="entry name" value="Rcpt_L-dom_sf"/>
</dbReference>
<keyword evidence="4 17" id="KW-0808">Transferase</keyword>
<evidence type="ECO:0000256" key="10">
    <source>
        <dbReference type="ARBA" id="ARBA00022989"/>
    </source>
</evidence>
<dbReference type="Pfam" id="PF14843">
    <property type="entry name" value="GF_recep_IV"/>
    <property type="match status" value="1"/>
</dbReference>
<dbReference type="GO" id="GO:0008284">
    <property type="term" value="P:positive regulation of cell population proliferation"/>
    <property type="evidence" value="ECO:0007669"/>
    <property type="project" value="TreeGrafter"/>
</dbReference>
<evidence type="ECO:0000256" key="14">
    <source>
        <dbReference type="ARBA" id="ARBA00023170"/>
    </source>
</evidence>
<proteinExistence type="inferred from homology"/>
<keyword evidence="5 21" id="KW-0812">Transmembrane</keyword>